<evidence type="ECO:0000313" key="3">
    <source>
        <dbReference type="EMBL" id="AKV76058.1"/>
    </source>
</evidence>
<proteinExistence type="predicted"/>
<sequence length="90" mass="10298">MISQKSDIFRFLVLILIIILLLVSLVFPLAIFGAILLSSFGLFLSKTFIPITLFMLMLLALHGDFYLIGIILIIGFLVLNFLKYFQRNPF</sequence>
<name>A0A0K1T0R3_9CREN</name>
<evidence type="ECO:0000313" key="9">
    <source>
        <dbReference type="Proteomes" id="UP000062398"/>
    </source>
</evidence>
<dbReference type="EMBL" id="CP012175">
    <property type="protein sequence ID" value="AKV80554.1"/>
    <property type="molecule type" value="Genomic_DNA"/>
</dbReference>
<keyword evidence="1" id="KW-0812">Transmembrane</keyword>
<evidence type="ECO:0000313" key="5">
    <source>
        <dbReference type="EMBL" id="AKV80554.1"/>
    </source>
</evidence>
<protein>
    <submittedName>
        <fullName evidence="5">Uncharacterized protein</fullName>
    </submittedName>
</protein>
<evidence type="ECO:0000313" key="6">
    <source>
        <dbReference type="EMBL" id="AKV82802.1"/>
    </source>
</evidence>
<dbReference type="EMBL" id="CP012174">
    <property type="protein sequence ID" value="AKV78309.1"/>
    <property type="molecule type" value="Genomic_DNA"/>
</dbReference>
<accession>A0A0K1T0R3</accession>
<feature type="transmembrane region" description="Helical" evidence="1">
    <location>
        <begin position="65"/>
        <end position="85"/>
    </location>
</feature>
<evidence type="ECO:0000313" key="11">
    <source>
        <dbReference type="Proteomes" id="UP000068832"/>
    </source>
</evidence>
<keyword evidence="1" id="KW-0472">Membrane</keyword>
<dbReference type="Proteomes" id="UP000061362">
    <property type="component" value="Chromosome"/>
</dbReference>
<dbReference type="EMBL" id="CP012172">
    <property type="protein sequence ID" value="AKV73818.1"/>
    <property type="molecule type" value="Genomic_DNA"/>
</dbReference>
<feature type="transmembrane region" description="Helical" evidence="1">
    <location>
        <begin position="12"/>
        <end position="45"/>
    </location>
</feature>
<evidence type="ECO:0000313" key="4">
    <source>
        <dbReference type="EMBL" id="AKV78309.1"/>
    </source>
</evidence>
<dbReference type="Proteomes" id="UP000062475">
    <property type="component" value="Chromosome"/>
</dbReference>
<reference evidence="8 9" key="1">
    <citation type="journal article" date="2015" name="Genome Announc.">
        <title>Complete Genome Sequences of Evolved Arsenate-Resistant Metallosphaera sedula Strains.</title>
        <authorList>
            <person name="Ai C."/>
            <person name="McCarthy S."/>
            <person name="Schackwitz W."/>
            <person name="Martin J."/>
            <person name="Lipzen A."/>
            <person name="Blum P."/>
        </authorList>
    </citation>
    <scope>NUCLEOTIDE SEQUENCE [LARGE SCALE GENOMIC DNA]</scope>
    <source>
        <strain evidence="4 9">ARS120-1</strain>
        <strain evidence="5 8">ARS120-2</strain>
        <strain evidence="2 11">ARS50-1</strain>
        <strain evidence="3 10">ARS50-2</strain>
    </source>
</reference>
<reference evidence="6 7" key="2">
    <citation type="submission" date="2015-07" db="EMBL/GenBank/DDBJ databases">
        <title>Physiological, transcriptional responses and genome re-sequencing of acid resistant extremely thermoacidophilic Metallosphaera sedula SARC-M1.</title>
        <authorList>
            <person name="Ai C."/>
            <person name="McCarthy S."/>
            <person name="Eckrich V."/>
            <person name="Rudrappa D."/>
            <person name="Qiu G."/>
            <person name="Blum P."/>
        </authorList>
    </citation>
    <scope>NUCLEOTIDE SEQUENCE [LARGE SCALE GENOMIC DNA]</scope>
    <source>
        <strain evidence="6 7">SARC-M1</strain>
    </source>
</reference>
<keyword evidence="1" id="KW-1133">Transmembrane helix</keyword>
<dbReference type="EMBL" id="CP012173">
    <property type="protein sequence ID" value="AKV76058.1"/>
    <property type="molecule type" value="Genomic_DNA"/>
</dbReference>
<dbReference type="Proteomes" id="UP000062398">
    <property type="component" value="Chromosome"/>
</dbReference>
<evidence type="ECO:0000313" key="2">
    <source>
        <dbReference type="EMBL" id="AKV73818.1"/>
    </source>
</evidence>
<dbReference type="AlphaFoldDB" id="A0A0K1T0R3"/>
<evidence type="ECO:0000313" key="7">
    <source>
        <dbReference type="Proteomes" id="UP000056255"/>
    </source>
</evidence>
<organism evidence="5 8">
    <name type="scientific">Metallosphaera sedula</name>
    <dbReference type="NCBI Taxonomy" id="43687"/>
    <lineage>
        <taxon>Archaea</taxon>
        <taxon>Thermoproteota</taxon>
        <taxon>Thermoprotei</taxon>
        <taxon>Sulfolobales</taxon>
        <taxon>Sulfolobaceae</taxon>
        <taxon>Metallosphaera</taxon>
    </lineage>
</organism>
<gene>
    <name evidence="2" type="ORF">MsedA_0730</name>
    <name evidence="3" type="ORF">MsedB_0730</name>
    <name evidence="4" type="ORF">MsedC_0729</name>
    <name evidence="5" type="ORF">MsedD_0730</name>
    <name evidence="6" type="ORF">MsedE_0730</name>
</gene>
<dbReference type="PATRIC" id="fig|43687.5.peg.732"/>
<evidence type="ECO:0000313" key="10">
    <source>
        <dbReference type="Proteomes" id="UP000062475"/>
    </source>
</evidence>
<dbReference type="EMBL" id="CP012176">
    <property type="protein sequence ID" value="AKV82802.1"/>
    <property type="molecule type" value="Genomic_DNA"/>
</dbReference>
<dbReference type="Proteomes" id="UP000056255">
    <property type="component" value="Chromosome"/>
</dbReference>
<evidence type="ECO:0000256" key="1">
    <source>
        <dbReference type="SAM" id="Phobius"/>
    </source>
</evidence>
<dbReference type="Proteomes" id="UP000068832">
    <property type="component" value="Chromosome"/>
</dbReference>
<evidence type="ECO:0000313" key="8">
    <source>
        <dbReference type="Proteomes" id="UP000061362"/>
    </source>
</evidence>